<comment type="subcellular location">
    <subcellularLocation>
        <location evidence="10">Cell membrane</location>
        <topology evidence="10">Multi-pass membrane protein</topology>
    </subcellularLocation>
</comment>
<dbReference type="Pfam" id="PF02660">
    <property type="entry name" value="G3P_acyltransf"/>
    <property type="match status" value="1"/>
</dbReference>
<dbReference type="SMART" id="SM01207">
    <property type="entry name" value="G3P_acyltransf"/>
    <property type="match status" value="1"/>
</dbReference>
<sequence length="226" mass="24418">MWEFACVLSFRAGIFSQNTRRRLRARDMAMNLTSNPVLIVALCFGAYLAGSVLFAIPVCRLWRLPDPRALGSGNPGATNVYRAGGWQPAVATLVLDAFKGWLPVWLSHVAGMSILVQAMVALCAVTGHMIPLFYRFKGGKGVATALGAGLALAPVTTGIMALLWLLIMWRWRISALASLVAVTSGPVISALIEPETLPLFGLLTLLIVVRHRNNLIRLAQGRETGL</sequence>
<evidence type="ECO:0000313" key="12">
    <source>
        <dbReference type="Proteomes" id="UP000070282"/>
    </source>
</evidence>
<keyword evidence="5 10" id="KW-1133">Transmembrane helix</keyword>
<protein>
    <recommendedName>
        <fullName evidence="10">Glycerol-3-phosphate acyltransferase</fullName>
    </recommendedName>
    <alternativeName>
        <fullName evidence="10">Acyl-PO4 G3P acyltransferase</fullName>
    </alternativeName>
    <alternativeName>
        <fullName evidence="10">Acyl-phosphate--glycerol-3-phosphate acyltransferase</fullName>
    </alternativeName>
    <alternativeName>
        <fullName evidence="10">G3P acyltransferase</fullName>
        <shortName evidence="10">GPAT</shortName>
        <ecNumber evidence="10">2.3.1.275</ecNumber>
    </alternativeName>
    <alternativeName>
        <fullName evidence="10">Lysophosphatidic acid synthase</fullName>
        <shortName evidence="10">LPA synthase</shortName>
    </alternativeName>
</protein>
<comment type="caution">
    <text evidence="11">The sequence shown here is derived from an EMBL/GenBank/DDBJ whole genome shotgun (WGS) entry which is preliminary data.</text>
</comment>
<dbReference type="PATRIC" id="fig|1306954.6.peg.2613"/>
<keyword evidence="8 10" id="KW-0594">Phospholipid biosynthesis</keyword>
<comment type="subunit">
    <text evidence="10">Probably interacts with PlsX.</text>
</comment>
<proteinExistence type="inferred from homology"/>
<keyword evidence="11" id="KW-0012">Acyltransferase</keyword>
<dbReference type="GO" id="GO:0008654">
    <property type="term" value="P:phospholipid biosynthetic process"/>
    <property type="evidence" value="ECO:0007669"/>
    <property type="project" value="UniProtKB-UniRule"/>
</dbReference>
<dbReference type="NCBIfam" id="TIGR00023">
    <property type="entry name" value="glycerol-3-phosphate 1-O-acyltransferase PlsY"/>
    <property type="match status" value="1"/>
</dbReference>
<evidence type="ECO:0000256" key="10">
    <source>
        <dbReference type="HAMAP-Rule" id="MF_01043"/>
    </source>
</evidence>
<keyword evidence="7 10" id="KW-0472">Membrane</keyword>
<dbReference type="GO" id="GO:0005886">
    <property type="term" value="C:plasma membrane"/>
    <property type="evidence" value="ECO:0007669"/>
    <property type="project" value="UniProtKB-SubCell"/>
</dbReference>
<evidence type="ECO:0000256" key="3">
    <source>
        <dbReference type="ARBA" id="ARBA00022679"/>
    </source>
</evidence>
<feature type="transmembrane region" description="Helical" evidence="10">
    <location>
        <begin position="142"/>
        <end position="167"/>
    </location>
</feature>
<dbReference type="HAMAP" id="MF_01043">
    <property type="entry name" value="PlsY"/>
    <property type="match status" value="1"/>
</dbReference>
<keyword evidence="2 10" id="KW-0444">Lipid biosynthesis</keyword>
<dbReference type="EC" id="2.3.1.275" evidence="10"/>
<comment type="similarity">
    <text evidence="10">Belongs to the PlsY family.</text>
</comment>
<keyword evidence="9 10" id="KW-1208">Phospholipid metabolism</keyword>
<evidence type="ECO:0000256" key="2">
    <source>
        <dbReference type="ARBA" id="ARBA00022516"/>
    </source>
</evidence>
<organism evidence="11 12">
    <name type="scientific">Marinobacter excellens LAMA 842</name>
    <dbReference type="NCBI Taxonomy" id="1306954"/>
    <lineage>
        <taxon>Bacteria</taxon>
        <taxon>Pseudomonadati</taxon>
        <taxon>Pseudomonadota</taxon>
        <taxon>Gammaproteobacteria</taxon>
        <taxon>Pseudomonadales</taxon>
        <taxon>Marinobacteraceae</taxon>
        <taxon>Marinobacter</taxon>
    </lineage>
</organism>
<dbReference type="GO" id="GO:0043772">
    <property type="term" value="F:acyl-phosphate glycerol-3-phosphate acyltransferase activity"/>
    <property type="evidence" value="ECO:0007669"/>
    <property type="project" value="UniProtKB-UniRule"/>
</dbReference>
<evidence type="ECO:0000256" key="8">
    <source>
        <dbReference type="ARBA" id="ARBA00023209"/>
    </source>
</evidence>
<dbReference type="Proteomes" id="UP000070282">
    <property type="component" value="Unassembled WGS sequence"/>
</dbReference>
<dbReference type="PANTHER" id="PTHR30309">
    <property type="entry name" value="INNER MEMBRANE PROTEIN YGIH"/>
    <property type="match status" value="1"/>
</dbReference>
<evidence type="ECO:0000256" key="5">
    <source>
        <dbReference type="ARBA" id="ARBA00022989"/>
    </source>
</evidence>
<name>A0A137S2J8_9GAMM</name>
<keyword evidence="1 10" id="KW-1003">Cell membrane</keyword>
<dbReference type="UniPathway" id="UPA00085"/>
<reference evidence="12" key="1">
    <citation type="submission" date="2015-12" db="EMBL/GenBank/DDBJ databases">
        <authorList>
            <person name="Lima A."/>
            <person name="Farahani Zayas N."/>
            <person name="Castro Da Silva M.A."/>
            <person name="Cabral A."/>
            <person name="Pessatti M.L."/>
        </authorList>
    </citation>
    <scope>NUCLEOTIDE SEQUENCE [LARGE SCALE GENOMIC DNA]</scope>
    <source>
        <strain evidence="12">LAMA 842</strain>
    </source>
</reference>
<keyword evidence="3 10" id="KW-0808">Transferase</keyword>
<evidence type="ECO:0000256" key="7">
    <source>
        <dbReference type="ARBA" id="ARBA00023136"/>
    </source>
</evidence>
<feature type="transmembrane region" description="Helical" evidence="10">
    <location>
        <begin position="105"/>
        <end position="130"/>
    </location>
</feature>
<comment type="pathway">
    <text evidence="10">Lipid metabolism; phospholipid metabolism.</text>
</comment>
<keyword evidence="12" id="KW-1185">Reference proteome</keyword>
<accession>A0A137S2J8</accession>
<evidence type="ECO:0000256" key="4">
    <source>
        <dbReference type="ARBA" id="ARBA00022692"/>
    </source>
</evidence>
<evidence type="ECO:0000256" key="6">
    <source>
        <dbReference type="ARBA" id="ARBA00023098"/>
    </source>
</evidence>
<gene>
    <name evidence="10" type="primary">plsY</name>
    <name evidence="11" type="ORF">J122_3780</name>
</gene>
<keyword evidence="6 10" id="KW-0443">Lipid metabolism</keyword>
<evidence type="ECO:0000256" key="9">
    <source>
        <dbReference type="ARBA" id="ARBA00023264"/>
    </source>
</evidence>
<comment type="catalytic activity">
    <reaction evidence="10">
        <text>an acyl phosphate + sn-glycerol 3-phosphate = a 1-acyl-sn-glycero-3-phosphate + phosphate</text>
        <dbReference type="Rhea" id="RHEA:34075"/>
        <dbReference type="ChEBI" id="CHEBI:43474"/>
        <dbReference type="ChEBI" id="CHEBI:57597"/>
        <dbReference type="ChEBI" id="CHEBI:57970"/>
        <dbReference type="ChEBI" id="CHEBI:59918"/>
        <dbReference type="EC" id="2.3.1.275"/>
    </reaction>
</comment>
<evidence type="ECO:0000313" key="11">
    <source>
        <dbReference type="EMBL" id="KXO06657.1"/>
    </source>
</evidence>
<feature type="transmembrane region" description="Helical" evidence="10">
    <location>
        <begin position="187"/>
        <end position="209"/>
    </location>
</feature>
<evidence type="ECO:0000256" key="1">
    <source>
        <dbReference type="ARBA" id="ARBA00022475"/>
    </source>
</evidence>
<dbReference type="InterPro" id="IPR003811">
    <property type="entry name" value="G3P_acylTferase_PlsY"/>
</dbReference>
<keyword evidence="4 10" id="KW-0812">Transmembrane</keyword>
<feature type="transmembrane region" description="Helical" evidence="10">
    <location>
        <begin position="32"/>
        <end position="56"/>
    </location>
</feature>
<dbReference type="PANTHER" id="PTHR30309:SF0">
    <property type="entry name" value="GLYCEROL-3-PHOSPHATE ACYLTRANSFERASE-RELATED"/>
    <property type="match status" value="1"/>
</dbReference>
<dbReference type="EMBL" id="LOCO01000031">
    <property type="protein sequence ID" value="KXO06657.1"/>
    <property type="molecule type" value="Genomic_DNA"/>
</dbReference>
<dbReference type="AlphaFoldDB" id="A0A137S2J8"/>
<comment type="function">
    <text evidence="10">Catalyzes the transfer of an acyl group from acyl-phosphate (acyl-PO(4)) to glycerol-3-phosphate (G3P) to form lysophosphatidic acid (LPA). This enzyme utilizes acyl-phosphate as fatty acyl donor, but not acyl-CoA or acyl-ACP.</text>
</comment>